<gene>
    <name evidence="1" type="ORF">CWE24_12395</name>
</gene>
<dbReference type="EMBL" id="PIPU01000010">
    <property type="protein sequence ID" value="RUO45953.1"/>
    <property type="molecule type" value="Genomic_DNA"/>
</dbReference>
<proteinExistence type="predicted"/>
<evidence type="ECO:0000313" key="1">
    <source>
        <dbReference type="EMBL" id="RUO45953.1"/>
    </source>
</evidence>
<dbReference type="RefSeq" id="WP_092842156.1">
    <property type="nucleotide sequence ID" value="NZ_FPCF01000011.1"/>
</dbReference>
<comment type="caution">
    <text evidence="1">The sequence shown here is derived from an EMBL/GenBank/DDBJ whole genome shotgun (WGS) entry which is preliminary data.</text>
</comment>
<dbReference type="AlphaFoldDB" id="A0A432XB45"/>
<reference evidence="2" key="1">
    <citation type="journal article" date="2018" name="Front. Microbiol.">
        <title>Genome-Based Analysis Reveals the Taxonomy and Diversity of the Family Idiomarinaceae.</title>
        <authorList>
            <person name="Liu Y."/>
            <person name="Lai Q."/>
            <person name="Shao Z."/>
        </authorList>
    </citation>
    <scope>NUCLEOTIDE SEQUENCE [LARGE SCALE GENOMIC DNA]</scope>
    <source>
        <strain evidence="2">908033</strain>
    </source>
</reference>
<evidence type="ECO:0000313" key="2">
    <source>
        <dbReference type="Proteomes" id="UP000286985"/>
    </source>
</evidence>
<organism evidence="1 2">
    <name type="scientific">Pseudidiomarina donghaiensis</name>
    <dbReference type="NCBI Taxonomy" id="519452"/>
    <lineage>
        <taxon>Bacteria</taxon>
        <taxon>Pseudomonadati</taxon>
        <taxon>Pseudomonadota</taxon>
        <taxon>Gammaproteobacteria</taxon>
        <taxon>Alteromonadales</taxon>
        <taxon>Idiomarinaceae</taxon>
        <taxon>Pseudidiomarina</taxon>
    </lineage>
</organism>
<protein>
    <submittedName>
        <fullName evidence="1">Uncharacterized protein</fullName>
    </submittedName>
</protein>
<sequence>MKQKKTYSSKKIEASFRKLSDEIQELAIFAIQQAKTGEIKYANQLVDAVIETALFQPDYIIEWFEVFGKLKWSNKKGKLVYSDQGRWLISKAQSNHWADIPLGKISKGTIKTIPIPETTIEPLTASNFSDLINAYLKAHPAGSDKFGKFGVPADKNRWGKYVIPPKNRSSYK</sequence>
<dbReference type="Proteomes" id="UP000286985">
    <property type="component" value="Unassembled WGS sequence"/>
</dbReference>
<accession>A0A432XB45</accession>
<name>A0A432XB45_9GAMM</name>
<keyword evidence="2" id="KW-1185">Reference proteome</keyword>